<feature type="transmembrane region" description="Helical" evidence="2">
    <location>
        <begin position="49"/>
        <end position="70"/>
    </location>
</feature>
<dbReference type="PANTHER" id="PTHR34575:SF1">
    <property type="entry name" value="PROTEIN PAM68, CHLOROPLASTIC"/>
    <property type="match status" value="1"/>
</dbReference>
<feature type="transmembrane region" description="Helical" evidence="2">
    <location>
        <begin position="82"/>
        <end position="103"/>
    </location>
</feature>
<dbReference type="AlphaFoldDB" id="B1X415"/>
<evidence type="ECO:0000256" key="2">
    <source>
        <dbReference type="SAM" id="Phobius"/>
    </source>
</evidence>
<keyword evidence="2" id="KW-0472">Membrane</keyword>
<dbReference type="PANTHER" id="PTHR34575">
    <property type="entry name" value="PROTEIN PAM68, CHLOROPLASTIC"/>
    <property type="match status" value="1"/>
</dbReference>
<keyword evidence="2" id="KW-1133">Transmembrane helix</keyword>
<sequence length="133" mass="14430">MANDNSWFPVKRKQRSQTNPSGANVKNYKHSQKFQAIPAVIANRMLLRIGLATGIPTLTSVVVLVASYILVSNKILEISPGITLAISGACFIIGLLGFSYGILSTSWDVAPGSVLGFEQILINIRRLRNSNTD</sequence>
<dbReference type="InterPro" id="IPR021855">
    <property type="entry name" value="PAM68-like"/>
</dbReference>
<keyword evidence="2" id="KW-0812">Transmembrane</keyword>
<proteinExistence type="predicted"/>
<reference evidence="3" key="1">
    <citation type="submission" date="2007-08" db="EMBL/GenBank/DDBJ databases">
        <authorList>
            <person name="Gloeckner G."/>
            <person name="Nowack E."/>
            <person name="Melkonian M."/>
        </authorList>
    </citation>
    <scope>NUCLEOTIDE SEQUENCE</scope>
</reference>
<geneLocation type="organellar chromatophore" evidence="3"/>
<organism evidence="3">
    <name type="scientific">Paulinella chromatophora</name>
    <dbReference type="NCBI Taxonomy" id="39717"/>
    <lineage>
        <taxon>Eukaryota</taxon>
        <taxon>Sar</taxon>
        <taxon>Rhizaria</taxon>
        <taxon>Cercozoa</taxon>
        <taxon>Imbricatea</taxon>
        <taxon>Silicofilosea</taxon>
        <taxon>Euglyphida</taxon>
        <taxon>Paulinellidae</taxon>
        <taxon>Paulinella</taxon>
    </lineage>
</organism>
<feature type="region of interest" description="Disordered" evidence="1">
    <location>
        <begin position="1"/>
        <end position="26"/>
    </location>
</feature>
<reference evidence="3" key="2">
    <citation type="journal article" date="2008" name="Curr. Biol.">
        <title>Chromatophore genome sequence of Paulinella sheds light on acquisition of photosynthesis by eukaryotes.</title>
        <authorList>
            <person name="Nowack E.C.M."/>
            <person name="Melkonian M."/>
            <person name="Gloeckner G."/>
        </authorList>
    </citation>
    <scope>NUCLEOTIDE SEQUENCE [LARGE SCALE GENOMIC DNA]</scope>
</reference>
<protein>
    <recommendedName>
        <fullName evidence="4">DUF3464 family protein</fullName>
    </recommendedName>
</protein>
<gene>
    <name evidence="3" type="ordered locus">PCC_0235</name>
</gene>
<keyword evidence="3" id="KW-0934">Plastid</keyword>
<evidence type="ECO:0008006" key="4">
    <source>
        <dbReference type="Google" id="ProtNLM"/>
    </source>
</evidence>
<dbReference type="EMBL" id="CP000815">
    <property type="protein sequence ID" value="ACB42684.1"/>
    <property type="molecule type" value="Genomic_DNA"/>
</dbReference>
<dbReference type="GeneID" id="6481272"/>
<dbReference type="Pfam" id="PF11947">
    <property type="entry name" value="DUF3464"/>
    <property type="match status" value="1"/>
</dbReference>
<accession>B1X415</accession>
<evidence type="ECO:0000256" key="1">
    <source>
        <dbReference type="SAM" id="MobiDB-lite"/>
    </source>
</evidence>
<evidence type="ECO:0000313" key="3">
    <source>
        <dbReference type="EMBL" id="ACB42684.1"/>
    </source>
</evidence>
<name>B1X415_PAUCH</name>
<dbReference type="RefSeq" id="YP_002048894.1">
    <property type="nucleotide sequence ID" value="NC_011087.1"/>
</dbReference>